<organism evidence="3 5">
    <name type="scientific">Bacteroides stercoris</name>
    <dbReference type="NCBI Taxonomy" id="46506"/>
    <lineage>
        <taxon>Bacteria</taxon>
        <taxon>Pseudomonadati</taxon>
        <taxon>Bacteroidota</taxon>
        <taxon>Bacteroidia</taxon>
        <taxon>Bacteroidales</taxon>
        <taxon>Bacteroidaceae</taxon>
        <taxon>Bacteroides</taxon>
    </lineage>
</organism>
<dbReference type="RefSeq" id="WP_117941472.1">
    <property type="nucleotide sequence ID" value="NZ_CAXVLE010000016.1"/>
</dbReference>
<dbReference type="Pfam" id="PF14135">
    <property type="entry name" value="DUF4302"/>
    <property type="match status" value="1"/>
</dbReference>
<sequence>MKNKITKYILLAFICLGLQACLFQEDDLFEKSSANRASENVAELQELLVNVPNGWKMEYYPGTDYSMGGITLLCRFDGNNVTLMSEVGSVKTASGKEASSLYKVTSEESTVLTFDSFNEFIHCFSEPIMGMNTNLEGDYEFVYMGQEDNKVILQGRRYHNTMVMTPLTQGVNWKDYIGQLNLIEREAFLKTYSLMVGGQEVGNAVRTSHLFSLTVEGQTSSSVPFIYTPEGIRFKDEITIQGKTVQNFVWNKEDMTFTSSDEEAADVVLKAYYPQDYTPYEDYLGTYYMYYREYEKYNEEEDKVEFRPGYMAVELQQKVAGESFVLTSDKLETTAANIVITYDKATGKLIIKPQNVTVMGYPGALVIGFEQGFLPAHYGLDLGNLAVLTDMETGLIGISGGADENLSFSFVEYGNTFFSMMGEVATSLIFTAYGSENFSTNNYLGLVAWYDSIRLQKY</sequence>
<evidence type="ECO:0000259" key="2">
    <source>
        <dbReference type="Pfam" id="PF16377"/>
    </source>
</evidence>
<feature type="chain" id="PRO_5033417034" evidence="1">
    <location>
        <begin position="21"/>
        <end position="458"/>
    </location>
</feature>
<feature type="domain" description="DUF4987" evidence="2">
    <location>
        <begin position="260"/>
        <end position="359"/>
    </location>
</feature>
<dbReference type="PROSITE" id="PS51257">
    <property type="entry name" value="PROKAR_LIPOPROTEIN"/>
    <property type="match status" value="1"/>
</dbReference>
<feature type="signal peptide" evidence="1">
    <location>
        <begin position="1"/>
        <end position="20"/>
    </location>
</feature>
<dbReference type="Pfam" id="PF16377">
    <property type="entry name" value="DUF4987"/>
    <property type="match status" value="1"/>
</dbReference>
<keyword evidence="1" id="KW-0732">Signal</keyword>
<gene>
    <name evidence="4" type="ORF">F9958_12030</name>
    <name evidence="3" type="ORF">F9962_11830</name>
</gene>
<protein>
    <submittedName>
        <fullName evidence="3">DUF4302 domain-containing protein</fullName>
    </submittedName>
</protein>
<comment type="caution">
    <text evidence="3">The sequence shown here is derived from an EMBL/GenBank/DDBJ whole genome shotgun (WGS) entry which is preliminary data.</text>
</comment>
<dbReference type="Proteomes" id="UP000440773">
    <property type="component" value="Unassembled WGS sequence"/>
</dbReference>
<reference evidence="5 6" key="1">
    <citation type="journal article" date="2019" name="Nat. Med.">
        <title>A library of human gut bacterial isolates paired with longitudinal multiomics data enables mechanistic microbiome research.</title>
        <authorList>
            <person name="Poyet M."/>
            <person name="Groussin M."/>
            <person name="Gibbons S.M."/>
            <person name="Avila-Pacheco J."/>
            <person name="Jiang X."/>
            <person name="Kearney S.M."/>
            <person name="Perrotta A.R."/>
            <person name="Berdy B."/>
            <person name="Zhao S."/>
            <person name="Lieberman T.D."/>
            <person name="Swanson P.K."/>
            <person name="Smith M."/>
            <person name="Roesemann S."/>
            <person name="Alexander J.E."/>
            <person name="Rich S.A."/>
            <person name="Livny J."/>
            <person name="Vlamakis H."/>
            <person name="Clish C."/>
            <person name="Bullock K."/>
            <person name="Deik A."/>
            <person name="Scott J."/>
            <person name="Pierce K.A."/>
            <person name="Xavier R.J."/>
            <person name="Alm E.J."/>
        </authorList>
    </citation>
    <scope>NUCLEOTIDE SEQUENCE [LARGE SCALE GENOMIC DNA]</scope>
    <source>
        <strain evidence="3 5">BIOML-A17</strain>
        <strain evidence="4 6">BIOML-A6</strain>
    </source>
</reference>
<evidence type="ECO:0000313" key="5">
    <source>
        <dbReference type="Proteomes" id="UP000440773"/>
    </source>
</evidence>
<dbReference type="EMBL" id="WCLE01000026">
    <property type="protein sequence ID" value="KAB5312784.1"/>
    <property type="molecule type" value="Genomic_DNA"/>
</dbReference>
<dbReference type="Proteomes" id="UP000467334">
    <property type="component" value="Unassembled WGS sequence"/>
</dbReference>
<dbReference type="InterPro" id="IPR032271">
    <property type="entry name" value="DUF4987"/>
</dbReference>
<dbReference type="AlphaFoldDB" id="A0A413MUT7"/>
<name>A0A413MUT7_BACSE</name>
<evidence type="ECO:0000313" key="4">
    <source>
        <dbReference type="EMBL" id="KAB5312784.1"/>
    </source>
</evidence>
<evidence type="ECO:0000313" key="3">
    <source>
        <dbReference type="EMBL" id="KAB5280647.1"/>
    </source>
</evidence>
<accession>A0A413MUT7</accession>
<dbReference type="InterPro" id="IPR025396">
    <property type="entry name" value="DUF4302"/>
</dbReference>
<dbReference type="EMBL" id="WCLP01000030">
    <property type="protein sequence ID" value="KAB5280647.1"/>
    <property type="molecule type" value="Genomic_DNA"/>
</dbReference>
<evidence type="ECO:0000313" key="6">
    <source>
        <dbReference type="Proteomes" id="UP000467334"/>
    </source>
</evidence>
<proteinExistence type="predicted"/>
<evidence type="ECO:0000256" key="1">
    <source>
        <dbReference type="SAM" id="SignalP"/>
    </source>
</evidence>